<organism evidence="1">
    <name type="scientific">Schistosoma japonicum</name>
    <name type="common">Blood fluke</name>
    <dbReference type="NCBI Taxonomy" id="6182"/>
    <lineage>
        <taxon>Eukaryota</taxon>
        <taxon>Metazoa</taxon>
        <taxon>Spiralia</taxon>
        <taxon>Lophotrochozoa</taxon>
        <taxon>Platyhelminthes</taxon>
        <taxon>Trematoda</taxon>
        <taxon>Digenea</taxon>
        <taxon>Strigeidida</taxon>
        <taxon>Schistosomatoidea</taxon>
        <taxon>Schistosomatidae</taxon>
        <taxon>Schistosoma</taxon>
    </lineage>
</organism>
<proteinExistence type="evidence at transcript level"/>
<reference evidence="1" key="1">
    <citation type="journal article" date="2009" name="Nature">
        <title>The Schistosoma japonicum genome reveals features of host-parasite interplay.</title>
        <authorList>
            <person name="Liu F."/>
            <person name="Zhou Y."/>
            <person name="Wang Z.Q."/>
            <person name="Lu G."/>
            <person name="Zheng H."/>
            <person name="Brindley P.J."/>
            <person name="McManus D.P."/>
            <person name="Blair D."/>
            <person name="Zhang Q.H."/>
            <person name="Zhong Y."/>
            <person name="Wang S."/>
            <person name="Han Z.G."/>
            <person name="Chen Z."/>
        </authorList>
    </citation>
    <scope>NUCLEOTIDE SEQUENCE</scope>
    <source>
        <strain evidence="1">Anhui</strain>
    </source>
</reference>
<reference evidence="1" key="2">
    <citation type="submission" date="2009-03" db="EMBL/GenBank/DDBJ databases">
        <authorList>
            <person name="Gang L."/>
        </authorList>
    </citation>
    <scope>NUCLEOTIDE SEQUENCE</scope>
    <source>
        <strain evidence="1">Anhui</strain>
    </source>
</reference>
<evidence type="ECO:0000313" key="1">
    <source>
        <dbReference type="EMBL" id="CAX71225.1"/>
    </source>
</evidence>
<accession>C1L947</accession>
<protein>
    <submittedName>
        <fullName evidence="1">Hypotheticial protein</fullName>
    </submittedName>
</protein>
<dbReference type="EMBL" id="FN315493">
    <property type="protein sequence ID" value="CAX71225.1"/>
    <property type="molecule type" value="mRNA"/>
</dbReference>
<sequence>MSDGGYCCEGKCDCGSSCTCSAGSCKCDGKCSGSK</sequence>
<name>C1L947_SCHJA</name>
<dbReference type="AlphaFoldDB" id="C1L947"/>